<dbReference type="VEuPathDB" id="MicrosporidiaDB:M153_11090001347"/>
<gene>
    <name evidence="1" type="ORF">M153_11090001347</name>
</gene>
<reference evidence="1 2" key="1">
    <citation type="submission" date="2015-07" db="EMBL/GenBank/DDBJ databases">
        <title>The genome of Pseudoloma neurophilia, a relevant intracellular parasite of the zebrafish.</title>
        <authorList>
            <person name="Ndikumana S."/>
            <person name="Pelin A."/>
            <person name="Sanders J."/>
            <person name="Corradi N."/>
        </authorList>
    </citation>
    <scope>NUCLEOTIDE SEQUENCE [LARGE SCALE GENOMIC DNA]</scope>
    <source>
        <strain evidence="1 2">MK1</strain>
    </source>
</reference>
<dbReference type="EMBL" id="LGUB01000389">
    <property type="protein sequence ID" value="KRH93317.1"/>
    <property type="molecule type" value="Genomic_DNA"/>
</dbReference>
<dbReference type="Proteomes" id="UP000051530">
    <property type="component" value="Unassembled WGS sequence"/>
</dbReference>
<protein>
    <submittedName>
        <fullName evidence="1">Uncharacterized protein</fullName>
    </submittedName>
</protein>
<dbReference type="AlphaFoldDB" id="A0A0R0LZJ5"/>
<accession>A0A0R0LZJ5</accession>
<organism evidence="1 2">
    <name type="scientific">Pseudoloma neurophilia</name>
    <dbReference type="NCBI Taxonomy" id="146866"/>
    <lineage>
        <taxon>Eukaryota</taxon>
        <taxon>Fungi</taxon>
        <taxon>Fungi incertae sedis</taxon>
        <taxon>Microsporidia</taxon>
        <taxon>Pseudoloma</taxon>
    </lineage>
</organism>
<comment type="caution">
    <text evidence="1">The sequence shown here is derived from an EMBL/GenBank/DDBJ whole genome shotgun (WGS) entry which is preliminary data.</text>
</comment>
<name>A0A0R0LZJ5_9MICR</name>
<proteinExistence type="predicted"/>
<evidence type="ECO:0000313" key="2">
    <source>
        <dbReference type="Proteomes" id="UP000051530"/>
    </source>
</evidence>
<sequence>MIRITIGDAILVAKGNEIFHNSKKVQKFSENILYFTTVHSEKFLDDGKIENMRFLACDSTTLKLFTIEQTLLTHKSSSKITDITYSTSKSFFIYFSTLKGLFQIEYSTKEILTLSNKSVTSICFLDIKNNKNVSQFFGLSNDFSENCNLLYSDNKNLYFRSNEMPLANIKKFVTTDQNIFIILENGYIHIWKFHTELKNFRFVSIPNVKNFVELTDQITKKKRVFAMTTNRIFSTDFTSTETAPIKYLENDIIYTENGTYKLVLKNKLLFLNEITENFRWIFEPALRKLDEPLPEPPKTAIQKEKEIEKKSIWYKEPEHSYHSFHTKYRKPHVFYNLRRLIAKNLYVLFLKKIEEIERVEKLQIQRLFQKIIFKNEPVITKKYLFNKIKGDLLLKNLSDKEFVESLILYQIKKTKFIMKRLKKIFKQKKMLIETGCLIDMVLFSQNTP</sequence>
<keyword evidence="2" id="KW-1185">Reference proteome</keyword>
<evidence type="ECO:0000313" key="1">
    <source>
        <dbReference type="EMBL" id="KRH93317.1"/>
    </source>
</evidence>